<evidence type="ECO:0000256" key="1">
    <source>
        <dbReference type="SAM" id="SignalP"/>
    </source>
</evidence>
<evidence type="ECO:0000313" key="3">
    <source>
        <dbReference type="EMBL" id="ORV72971.1"/>
    </source>
</evidence>
<feature type="domain" description="PknH-like extracellular" evidence="2">
    <location>
        <begin position="46"/>
        <end position="243"/>
    </location>
</feature>
<evidence type="ECO:0000259" key="2">
    <source>
        <dbReference type="Pfam" id="PF14032"/>
    </source>
</evidence>
<reference evidence="3 4" key="1">
    <citation type="submission" date="2016-01" db="EMBL/GenBank/DDBJ databases">
        <title>The new phylogeny of the genus Mycobacterium.</title>
        <authorList>
            <person name="Tarcisio F."/>
            <person name="Conor M."/>
            <person name="Antonella G."/>
            <person name="Elisabetta G."/>
            <person name="Giulia F.S."/>
            <person name="Sara T."/>
            <person name="Anna F."/>
            <person name="Clotilde B."/>
            <person name="Roberto B."/>
            <person name="Veronica D.S."/>
            <person name="Fabio R."/>
            <person name="Monica P."/>
            <person name="Olivier J."/>
            <person name="Enrico T."/>
            <person name="Nicola S."/>
        </authorList>
    </citation>
    <scope>NUCLEOTIDE SEQUENCE [LARGE SCALE GENOMIC DNA]</scope>
    <source>
        <strain evidence="3 4">DSM 44160</strain>
    </source>
</reference>
<dbReference type="Proteomes" id="UP000193928">
    <property type="component" value="Unassembled WGS sequence"/>
</dbReference>
<evidence type="ECO:0000313" key="4">
    <source>
        <dbReference type="Proteomes" id="UP000193928"/>
    </source>
</evidence>
<organism evidence="3 4">
    <name type="scientific">Mycobacterium gordonae</name>
    <dbReference type="NCBI Taxonomy" id="1778"/>
    <lineage>
        <taxon>Bacteria</taxon>
        <taxon>Bacillati</taxon>
        <taxon>Actinomycetota</taxon>
        <taxon>Actinomycetes</taxon>
        <taxon>Mycobacteriales</taxon>
        <taxon>Mycobacteriaceae</taxon>
        <taxon>Mycobacterium</taxon>
    </lineage>
</organism>
<dbReference type="EMBL" id="LQOY01000207">
    <property type="protein sequence ID" value="ORV72971.1"/>
    <property type="molecule type" value="Genomic_DNA"/>
</dbReference>
<feature type="chain" id="PRO_5010882374" description="PknH-like extracellular domain-containing protein" evidence="1">
    <location>
        <begin position="26"/>
        <end position="248"/>
    </location>
</feature>
<name>A0A1X1VVC8_MYCGO</name>
<dbReference type="Gene3D" id="3.40.1000.70">
    <property type="entry name" value="PknH-like extracellular domain"/>
    <property type="match status" value="1"/>
</dbReference>
<sequence>MAMVFAGPARIVALLSVAVLGTGCAGTVDGTATRTSQRSGATVMPLARILPGDEDIRTAVGNEMGQSPSPRTGGIDLLPDGFRSNHEASPIDCVGPAYPGLRVVYEKGPAREVAVQDYWNYDLDVVASSATAAAVRLASAADAQRLFTSFVEQWQNCAGTTVTMTTLDSSKTQWYSKVTDVAVHGSILAATIESWDTHQTPPYPVERAVGVESDVIADVNVSLRPHIETGSRAIDLVKAMLRRLTAVN</sequence>
<dbReference type="Pfam" id="PF14032">
    <property type="entry name" value="PknH_C"/>
    <property type="match status" value="1"/>
</dbReference>
<keyword evidence="4" id="KW-1185">Reference proteome</keyword>
<feature type="signal peptide" evidence="1">
    <location>
        <begin position="1"/>
        <end position="25"/>
    </location>
</feature>
<gene>
    <name evidence="3" type="ORF">AWC08_02930</name>
</gene>
<comment type="caution">
    <text evidence="3">The sequence shown here is derived from an EMBL/GenBank/DDBJ whole genome shotgun (WGS) entry which is preliminary data.</text>
</comment>
<protein>
    <recommendedName>
        <fullName evidence="2">PknH-like extracellular domain-containing protein</fullName>
    </recommendedName>
</protein>
<keyword evidence="1" id="KW-0732">Signal</keyword>
<proteinExistence type="predicted"/>
<accession>A0A1X1VVC8</accession>
<dbReference type="InterPro" id="IPR038232">
    <property type="entry name" value="PknH-like_Extracell_sf"/>
</dbReference>
<dbReference type="InterPro" id="IPR026954">
    <property type="entry name" value="PknH-like_Extracell"/>
</dbReference>
<dbReference type="AlphaFoldDB" id="A0A1X1VVC8"/>